<dbReference type="CDD" id="cd01335">
    <property type="entry name" value="Radical_SAM"/>
    <property type="match status" value="1"/>
</dbReference>
<evidence type="ECO:0000259" key="16">
    <source>
        <dbReference type="PROSITE" id="PS51449"/>
    </source>
</evidence>
<dbReference type="Pfam" id="PF00919">
    <property type="entry name" value="UPF0004"/>
    <property type="match status" value="1"/>
</dbReference>
<evidence type="ECO:0000256" key="7">
    <source>
        <dbReference type="ARBA" id="ARBA00022691"/>
    </source>
</evidence>
<evidence type="ECO:0000256" key="8">
    <source>
        <dbReference type="ARBA" id="ARBA00022694"/>
    </source>
</evidence>
<keyword evidence="10" id="KW-0408">Iron</keyword>
<feature type="domain" description="MTTase N-terminal" evidence="16">
    <location>
        <begin position="4"/>
        <end position="116"/>
    </location>
</feature>
<evidence type="ECO:0000313" key="19">
    <source>
        <dbReference type="Proteomes" id="UP000683507"/>
    </source>
</evidence>
<dbReference type="InterPro" id="IPR007197">
    <property type="entry name" value="rSAM"/>
</dbReference>
<keyword evidence="6 18" id="KW-0808">Transferase</keyword>
<dbReference type="Gene3D" id="3.40.50.12160">
    <property type="entry name" value="Methylthiotransferase, N-terminal domain"/>
    <property type="match status" value="1"/>
</dbReference>
<dbReference type="SFLD" id="SFLDG01082">
    <property type="entry name" value="B12-binding_domain_containing"/>
    <property type="match status" value="1"/>
</dbReference>
<keyword evidence="8" id="KW-0819">tRNA processing</keyword>
<keyword evidence="4" id="KW-0004">4Fe-4S</keyword>
<dbReference type="InterPro" id="IPR006467">
    <property type="entry name" value="MiaB-like_bact"/>
</dbReference>
<dbReference type="FunFam" id="3.80.30.20:FF:000001">
    <property type="entry name" value="tRNA-2-methylthio-N(6)-dimethylallyladenosine synthase 2"/>
    <property type="match status" value="1"/>
</dbReference>
<evidence type="ECO:0000256" key="9">
    <source>
        <dbReference type="ARBA" id="ARBA00022723"/>
    </source>
</evidence>
<proteinExistence type="inferred from homology"/>
<dbReference type="Pfam" id="PF04055">
    <property type="entry name" value="Radical_SAM"/>
    <property type="match status" value="1"/>
</dbReference>
<dbReference type="NCBIfam" id="TIGR00089">
    <property type="entry name" value="MiaB/RimO family radical SAM methylthiotransferase"/>
    <property type="match status" value="1"/>
</dbReference>
<dbReference type="SMART" id="SM00729">
    <property type="entry name" value="Elp3"/>
    <property type="match status" value="1"/>
</dbReference>
<comment type="catalytic activity">
    <reaction evidence="13">
        <text>N(6)-L-threonylcarbamoyladenosine(37) in tRNA + (sulfur carrier)-SH + AH2 + 2 S-adenosyl-L-methionine = 2-methylsulfanyl-N(6)-L-threonylcarbamoyladenosine(37) in tRNA + (sulfur carrier)-H + 5'-deoxyadenosine + L-methionine + A + S-adenosyl-L-homocysteine + 2 H(+)</text>
        <dbReference type="Rhea" id="RHEA:37075"/>
        <dbReference type="Rhea" id="RHEA-COMP:10163"/>
        <dbReference type="Rhea" id="RHEA-COMP:11092"/>
        <dbReference type="Rhea" id="RHEA-COMP:14737"/>
        <dbReference type="Rhea" id="RHEA-COMP:14739"/>
        <dbReference type="ChEBI" id="CHEBI:13193"/>
        <dbReference type="ChEBI" id="CHEBI:15378"/>
        <dbReference type="ChEBI" id="CHEBI:17319"/>
        <dbReference type="ChEBI" id="CHEBI:17499"/>
        <dbReference type="ChEBI" id="CHEBI:29917"/>
        <dbReference type="ChEBI" id="CHEBI:57844"/>
        <dbReference type="ChEBI" id="CHEBI:57856"/>
        <dbReference type="ChEBI" id="CHEBI:59789"/>
        <dbReference type="ChEBI" id="CHEBI:64428"/>
        <dbReference type="ChEBI" id="CHEBI:74418"/>
        <dbReference type="ChEBI" id="CHEBI:74420"/>
        <dbReference type="EC" id="2.8.4.5"/>
    </reaction>
</comment>
<dbReference type="SFLD" id="SFLDS00029">
    <property type="entry name" value="Radical_SAM"/>
    <property type="match status" value="1"/>
</dbReference>
<sequence>MNYGTAAYYTLGCKLNFSETSTISQSLAKEGFAKIPFEDGADVYVINTCSVTEQANKKCRSIVRKALSYNPDAFIAVIGCYAQLKPKEIAEIEGVDVVLGANEKFNITDYLGDLSKHEETTVKNEEIKHTKEFVPGYSIGDRTRSFLKVQDGCNYFCAFCTIPLARGRGRNASVTETVQKAKELAKTNVKEVVLTGVNIGDFGYGTDENFLDLIKELDRIEGIERFRISSIEPNLLSDEIIEFVANSKRFVPHFHIPLQSGSDKLLEKMRRRYDTDLYRSRIAKIKQLMPDCCIGVDVIVGFPGETDEEFQKTYDLLHELPISYLHVFTYSERPNTTAIRMDGVVPVHVRKERNKKLSILSSKKKRAFYESQNQQREIALFESSESEGMMYGFTSNYVKVKTPFNPLMINESSNIKLTELDRDGVYKIEFVEEKLETITLTN</sequence>
<accession>A0A916JNL3</accession>
<dbReference type="InterPro" id="IPR023404">
    <property type="entry name" value="rSAM_horseshoe"/>
</dbReference>
<evidence type="ECO:0000256" key="3">
    <source>
        <dbReference type="ARBA" id="ARBA00013273"/>
    </source>
</evidence>
<feature type="domain" description="Radical SAM core" evidence="17">
    <location>
        <begin position="139"/>
        <end position="382"/>
    </location>
</feature>
<reference evidence="18" key="1">
    <citation type="submission" date="2021-04" db="EMBL/GenBank/DDBJ databases">
        <authorList>
            <person name="Rodrigo-Torres L."/>
            <person name="Arahal R. D."/>
            <person name="Lucena T."/>
        </authorList>
    </citation>
    <scope>NUCLEOTIDE SEQUENCE</scope>
    <source>
        <strain evidence="18">AS29M-1</strain>
    </source>
</reference>
<dbReference type="EC" id="2.8.4.5" evidence="3"/>
<dbReference type="SFLD" id="SFLDG01061">
    <property type="entry name" value="methylthiotransferase"/>
    <property type="match status" value="1"/>
</dbReference>
<evidence type="ECO:0000256" key="1">
    <source>
        <dbReference type="ARBA" id="ARBA00001966"/>
    </source>
</evidence>
<evidence type="ECO:0000256" key="4">
    <source>
        <dbReference type="ARBA" id="ARBA00022485"/>
    </source>
</evidence>
<dbReference type="GO" id="GO:0051539">
    <property type="term" value="F:4 iron, 4 sulfur cluster binding"/>
    <property type="evidence" value="ECO:0007669"/>
    <property type="project" value="UniProtKB-KW"/>
</dbReference>
<dbReference type="InterPro" id="IPR013848">
    <property type="entry name" value="Methylthiotransferase_N"/>
</dbReference>
<name>A0A916JNL3_9FLAO</name>
<gene>
    <name evidence="18" type="primary">mtaB</name>
    <name evidence="18" type="ORF">CRYO30217_01546</name>
</gene>
<dbReference type="Gene3D" id="3.80.30.20">
    <property type="entry name" value="tm_1862 like domain"/>
    <property type="match status" value="1"/>
</dbReference>
<dbReference type="GO" id="GO:0035598">
    <property type="term" value="F:tRNA (N(6)-L-threonylcarbamoyladenosine(37)-C(2))-methylthiotransferase activity"/>
    <property type="evidence" value="ECO:0007669"/>
    <property type="project" value="UniProtKB-EC"/>
</dbReference>
<dbReference type="PROSITE" id="PS51449">
    <property type="entry name" value="MTTASE_N"/>
    <property type="match status" value="1"/>
</dbReference>
<dbReference type="InterPro" id="IPR005839">
    <property type="entry name" value="Methylthiotransferase"/>
</dbReference>
<dbReference type="InterPro" id="IPR006638">
    <property type="entry name" value="Elp3/MiaA/NifB-like_rSAM"/>
</dbReference>
<dbReference type="Proteomes" id="UP000683507">
    <property type="component" value="Chromosome"/>
</dbReference>
<evidence type="ECO:0000256" key="15">
    <source>
        <dbReference type="ARBA" id="ARBA00069898"/>
    </source>
</evidence>
<evidence type="ECO:0000256" key="5">
    <source>
        <dbReference type="ARBA" id="ARBA00022490"/>
    </source>
</evidence>
<keyword evidence="19" id="KW-1185">Reference proteome</keyword>
<evidence type="ECO:0000256" key="12">
    <source>
        <dbReference type="ARBA" id="ARBA00031213"/>
    </source>
</evidence>
<evidence type="ECO:0000256" key="6">
    <source>
        <dbReference type="ARBA" id="ARBA00022679"/>
    </source>
</evidence>
<evidence type="ECO:0000256" key="10">
    <source>
        <dbReference type="ARBA" id="ARBA00023004"/>
    </source>
</evidence>
<dbReference type="PANTHER" id="PTHR11918">
    <property type="entry name" value="RADICAL SAM PROTEINS"/>
    <property type="match status" value="1"/>
</dbReference>
<comment type="function">
    <text evidence="2">Catalyzes the methylthiolation of N6-threonylcarbamoyladenosine (t(6)A), leading to the formation of 2-methylthio-N6-threonylcarbamoyladenosine (ms(2)t(6)A) at position 37 in tRNAs that read codons beginning with adenine.</text>
</comment>
<dbReference type="InterPro" id="IPR058240">
    <property type="entry name" value="rSAM_sf"/>
</dbReference>
<dbReference type="KEGG" id="ptan:CRYO30217_01546"/>
<dbReference type="SUPFAM" id="SSF102114">
    <property type="entry name" value="Radical SAM enzymes"/>
    <property type="match status" value="1"/>
</dbReference>
<dbReference type="NCBIfam" id="TIGR01579">
    <property type="entry name" value="MiaB-like-C"/>
    <property type="match status" value="1"/>
</dbReference>
<evidence type="ECO:0000256" key="11">
    <source>
        <dbReference type="ARBA" id="ARBA00023014"/>
    </source>
</evidence>
<protein>
    <recommendedName>
        <fullName evidence="15">Threonylcarbamoyladenosine tRNA methylthiotransferase MtaB</fullName>
        <ecNumber evidence="3">2.8.4.5</ecNumber>
    </recommendedName>
    <alternativeName>
        <fullName evidence="12">tRNA-t(6)A37 methylthiotransferase</fullName>
    </alternativeName>
</protein>
<evidence type="ECO:0000313" key="18">
    <source>
        <dbReference type="EMBL" id="CAG5081136.1"/>
    </source>
</evidence>
<evidence type="ECO:0000256" key="13">
    <source>
        <dbReference type="ARBA" id="ARBA00051661"/>
    </source>
</evidence>
<keyword evidence="11" id="KW-0411">Iron-sulfur</keyword>
<dbReference type="InterPro" id="IPR020612">
    <property type="entry name" value="Methylthiotransferase_CS"/>
</dbReference>
<dbReference type="PROSITE" id="PS51918">
    <property type="entry name" value="RADICAL_SAM"/>
    <property type="match status" value="1"/>
</dbReference>
<comment type="cofactor">
    <cofactor evidence="1">
        <name>[4Fe-4S] cluster</name>
        <dbReference type="ChEBI" id="CHEBI:49883"/>
    </cofactor>
</comment>
<dbReference type="InterPro" id="IPR038135">
    <property type="entry name" value="Methylthiotransferase_N_sf"/>
</dbReference>
<dbReference type="PROSITE" id="PS01278">
    <property type="entry name" value="MTTASE_RADICAL"/>
    <property type="match status" value="1"/>
</dbReference>
<dbReference type="RefSeq" id="WP_258541747.1">
    <property type="nucleotide sequence ID" value="NZ_OU015584.1"/>
</dbReference>
<evidence type="ECO:0000256" key="2">
    <source>
        <dbReference type="ARBA" id="ARBA00002399"/>
    </source>
</evidence>
<keyword evidence="7" id="KW-0949">S-adenosyl-L-methionine</keyword>
<dbReference type="PANTHER" id="PTHR11918:SF45">
    <property type="entry name" value="THREONYLCARBAMOYLADENOSINE TRNA METHYLTHIOTRANSFERASE"/>
    <property type="match status" value="1"/>
</dbReference>
<keyword evidence="9" id="KW-0479">Metal-binding</keyword>
<dbReference type="EMBL" id="OU015584">
    <property type="protein sequence ID" value="CAG5081136.1"/>
    <property type="molecule type" value="Genomic_DNA"/>
</dbReference>
<keyword evidence="5" id="KW-0963">Cytoplasm</keyword>
<organism evidence="18 19">
    <name type="scientific">Parvicella tangerina</name>
    <dbReference type="NCBI Taxonomy" id="2829795"/>
    <lineage>
        <taxon>Bacteria</taxon>
        <taxon>Pseudomonadati</taxon>
        <taxon>Bacteroidota</taxon>
        <taxon>Flavobacteriia</taxon>
        <taxon>Flavobacteriales</taxon>
        <taxon>Parvicellaceae</taxon>
        <taxon>Parvicella</taxon>
    </lineage>
</organism>
<evidence type="ECO:0000256" key="14">
    <source>
        <dbReference type="ARBA" id="ARBA00061574"/>
    </source>
</evidence>
<evidence type="ECO:0000259" key="17">
    <source>
        <dbReference type="PROSITE" id="PS51918"/>
    </source>
</evidence>
<dbReference type="FunFam" id="3.40.50.12160:FF:000004">
    <property type="entry name" value="Threonylcarbamoyladenosine tRNA methylthiotransferase MtaB"/>
    <property type="match status" value="1"/>
</dbReference>
<dbReference type="AlphaFoldDB" id="A0A916JNL3"/>
<dbReference type="GO" id="GO:0046872">
    <property type="term" value="F:metal ion binding"/>
    <property type="evidence" value="ECO:0007669"/>
    <property type="project" value="UniProtKB-KW"/>
</dbReference>
<comment type="similarity">
    <text evidence="14">Belongs to the methylthiotransferase family. MtaB subfamily.</text>
</comment>